<dbReference type="InterPro" id="IPR035587">
    <property type="entry name" value="DUS-like_FMN-bd"/>
</dbReference>
<evidence type="ECO:0000256" key="26">
    <source>
        <dbReference type="ARBA" id="ARBA00049447"/>
    </source>
</evidence>
<dbReference type="EC" id="1.3.1.89" evidence="5"/>
<feature type="domain" description="DUS-like FMN-binding" evidence="29">
    <location>
        <begin position="264"/>
        <end position="536"/>
    </location>
</feature>
<dbReference type="RefSeq" id="XP_020079593.1">
    <property type="nucleotide sequence ID" value="XM_020222685.1"/>
</dbReference>
<accession>A0A1E4RTE9</accession>
<comment type="similarity">
    <text evidence="4">Belongs to the Dus family. Dus3 subfamily.</text>
</comment>
<comment type="subcellular location">
    <subcellularLocation>
        <location evidence="3">Cytoplasm</location>
    </subcellularLocation>
    <subcellularLocation>
        <location evidence="2">Nucleus</location>
    </subcellularLocation>
</comment>
<dbReference type="PANTHER" id="PTHR45846:SF1">
    <property type="entry name" value="TRNA-DIHYDROURIDINE(47) SYNTHASE [NAD(P)(+)]-LIKE"/>
    <property type="match status" value="1"/>
</dbReference>
<dbReference type="PROSITE" id="PS01136">
    <property type="entry name" value="UPF0034"/>
    <property type="match status" value="1"/>
</dbReference>
<dbReference type="Gene3D" id="3.20.20.70">
    <property type="entry name" value="Aldolase class I"/>
    <property type="match status" value="1"/>
</dbReference>
<keyword evidence="17" id="KW-0560">Oxidoreductase</keyword>
<evidence type="ECO:0000256" key="15">
    <source>
        <dbReference type="ARBA" id="ARBA00022833"/>
    </source>
</evidence>
<comment type="catalytic activity">
    <reaction evidence="27">
        <text>5,6-dihydrouridine(47) in tRNA + NADP(+) = uridine(47) in tRNA + NADPH + H(+)</text>
        <dbReference type="Rhea" id="RHEA:53360"/>
        <dbReference type="Rhea" id="RHEA-COMP:13539"/>
        <dbReference type="Rhea" id="RHEA-COMP:13540"/>
        <dbReference type="ChEBI" id="CHEBI:15378"/>
        <dbReference type="ChEBI" id="CHEBI:57783"/>
        <dbReference type="ChEBI" id="CHEBI:58349"/>
        <dbReference type="ChEBI" id="CHEBI:65315"/>
        <dbReference type="ChEBI" id="CHEBI:74443"/>
        <dbReference type="EC" id="1.3.1.89"/>
    </reaction>
    <physiologicalReaction direction="right-to-left" evidence="27">
        <dbReference type="Rhea" id="RHEA:53362"/>
    </physiologicalReaction>
</comment>
<gene>
    <name evidence="30" type="ORF">HYPBUDRAFT_165045</name>
</gene>
<feature type="compositionally biased region" description="Basic and acidic residues" evidence="28">
    <location>
        <begin position="62"/>
        <end position="71"/>
    </location>
</feature>
<dbReference type="GO" id="GO:0006397">
    <property type="term" value="P:mRNA processing"/>
    <property type="evidence" value="ECO:0007669"/>
    <property type="project" value="UniProtKB-KW"/>
</dbReference>
<keyword evidence="7" id="KW-0963">Cytoplasm</keyword>
<evidence type="ECO:0000256" key="2">
    <source>
        <dbReference type="ARBA" id="ARBA00004123"/>
    </source>
</evidence>
<evidence type="ECO:0000256" key="12">
    <source>
        <dbReference type="ARBA" id="ARBA00022723"/>
    </source>
</evidence>
<reference evidence="31" key="1">
    <citation type="submission" date="2016-05" db="EMBL/GenBank/DDBJ databases">
        <title>Comparative genomics of biotechnologically important yeasts.</title>
        <authorList>
            <consortium name="DOE Joint Genome Institute"/>
            <person name="Riley R."/>
            <person name="Haridas S."/>
            <person name="Wolfe K.H."/>
            <person name="Lopes M.R."/>
            <person name="Hittinger C.T."/>
            <person name="Goker M."/>
            <person name="Salamov A."/>
            <person name="Wisecaver J."/>
            <person name="Long T.M."/>
            <person name="Aerts A.L."/>
            <person name="Barry K."/>
            <person name="Choi C."/>
            <person name="Clum A."/>
            <person name="Coughlan A.Y."/>
            <person name="Deshpande S."/>
            <person name="Douglass A.P."/>
            <person name="Hanson S.J."/>
            <person name="Klenk H.-P."/>
            <person name="Labutti K."/>
            <person name="Lapidus A."/>
            <person name="Lindquist E."/>
            <person name="Lipzen A."/>
            <person name="Meier-Kolthoff J.P."/>
            <person name="Ohm R.A."/>
            <person name="Otillar R.P."/>
            <person name="Pangilinan J."/>
            <person name="Peng Y."/>
            <person name="Rokas A."/>
            <person name="Rosa C.A."/>
            <person name="Scheuner C."/>
            <person name="Sibirny A.A."/>
            <person name="Slot J.C."/>
            <person name="Stielow J.B."/>
            <person name="Sun H."/>
            <person name="Kurtzman C.P."/>
            <person name="Blackwell M."/>
            <person name="Grigoriev I.V."/>
            <person name="Jeffries T.W."/>
        </authorList>
    </citation>
    <scope>NUCLEOTIDE SEQUENCE [LARGE SCALE GENOMIC DNA]</scope>
    <source>
        <strain evidence="31">NRRL Y-1933</strain>
    </source>
</reference>
<evidence type="ECO:0000256" key="14">
    <source>
        <dbReference type="ARBA" id="ARBA00022771"/>
    </source>
</evidence>
<comment type="cofactor">
    <cofactor evidence="1">
        <name>FMN</name>
        <dbReference type="ChEBI" id="CHEBI:58210"/>
    </cofactor>
</comment>
<keyword evidence="31" id="KW-1185">Reference proteome</keyword>
<dbReference type="FunFam" id="3.20.20.70:FF:000145">
    <property type="entry name" value="tRNA-dihydrouridine(47) synthase [NAD(P)(+)]"/>
    <property type="match status" value="1"/>
</dbReference>
<dbReference type="EMBL" id="KV454538">
    <property type="protein sequence ID" value="ODV70526.1"/>
    <property type="molecule type" value="Genomic_DNA"/>
</dbReference>
<evidence type="ECO:0000313" key="31">
    <source>
        <dbReference type="Proteomes" id="UP000095085"/>
    </source>
</evidence>
<evidence type="ECO:0000256" key="25">
    <source>
        <dbReference type="ARBA" id="ARBA00048342"/>
    </source>
</evidence>
<proteinExistence type="inferred from homology"/>
<dbReference type="InterPro" id="IPR013785">
    <property type="entry name" value="Aldolase_TIM"/>
</dbReference>
<keyword evidence="16" id="KW-0521">NADP</keyword>
<keyword evidence="12" id="KW-0479">Metal-binding</keyword>
<evidence type="ECO:0000256" key="1">
    <source>
        <dbReference type="ARBA" id="ARBA00001917"/>
    </source>
</evidence>
<feature type="region of interest" description="Disordered" evidence="28">
    <location>
        <begin position="1"/>
        <end position="41"/>
    </location>
</feature>
<dbReference type="SUPFAM" id="SSF51395">
    <property type="entry name" value="FMN-linked oxidoreductases"/>
    <property type="match status" value="1"/>
</dbReference>
<evidence type="ECO:0000256" key="4">
    <source>
        <dbReference type="ARBA" id="ARBA00005451"/>
    </source>
</evidence>
<evidence type="ECO:0000256" key="18">
    <source>
        <dbReference type="ARBA" id="ARBA00023027"/>
    </source>
</evidence>
<sequence length="626" mass="71409">MTEAVETKRPQDAQFEVPEAKKQHVEEKHDHFAKGMAPIKPEFIVSVDVSKSASYNDDEAETGERNNDDHKSKRKNKKKGQNKNREVKQNKEEIRLCPVLIDPEDSNECTKEKCRNTHNIEEYLAQKPEDNEGTCPVFEAIGYCPSGLKCRWLKSHYNHETKKLIKDLDLMTKSKESNYEVNKLKQELRFALQRNRYELGVSKEIIKELDIQKNITASQNGASMGEIDSSSTQDETKEKMASYIEQPFKISEKKKLDLRGAKIVSPLTTVGNLPYRRLMKTLGADVTYCEMALATPLMQGTNAEWALPKAHVSEYPGFGIQIATNQYSASAKVAEIISRETTHVSELNLNSGCPIDLLYKQGQGSALMDQPTKLVRILKSMNASSGDIPVTLKIRTGTRDNKNTAKALVERVLSEGDTAAITLHGRSRQQRYTKQANWDYIGEVGKVVQDWNNKKEDDKERSDIQRTNFIGNGDVYNFEDWHNAVNTDGIDSVMVARGALIKPWIFEEVESQQYLDKSSKERLEILRNYSNFALEHWGSDEYGVALARRFLCEFMSFTHRYIPVGILEKLPAKLNQRPPQWKGRDDLETLLGSDNYKDWIKISEMFLGKAGDNFQFIPKHKSNSYE</sequence>
<dbReference type="Proteomes" id="UP000095085">
    <property type="component" value="Unassembled WGS sequence"/>
</dbReference>
<evidence type="ECO:0000256" key="27">
    <source>
        <dbReference type="ARBA" id="ARBA00049513"/>
    </source>
</evidence>
<comment type="catalytic activity">
    <reaction evidence="24">
        <text>5,6-dihydrouridine(47) in tRNA + NAD(+) = uridine(47) in tRNA + NADH + H(+)</text>
        <dbReference type="Rhea" id="RHEA:53364"/>
        <dbReference type="Rhea" id="RHEA-COMP:13539"/>
        <dbReference type="Rhea" id="RHEA-COMP:13540"/>
        <dbReference type="ChEBI" id="CHEBI:15378"/>
        <dbReference type="ChEBI" id="CHEBI:57540"/>
        <dbReference type="ChEBI" id="CHEBI:57945"/>
        <dbReference type="ChEBI" id="CHEBI:65315"/>
        <dbReference type="ChEBI" id="CHEBI:74443"/>
        <dbReference type="EC" id="1.3.1.89"/>
    </reaction>
    <physiologicalReaction direction="right-to-left" evidence="24">
        <dbReference type="Rhea" id="RHEA:53366"/>
    </physiologicalReaction>
</comment>
<dbReference type="GO" id="GO:0102265">
    <property type="term" value="F:tRNA-dihydrouridine47 synthase activity"/>
    <property type="evidence" value="ECO:0007669"/>
    <property type="project" value="UniProtKB-EC"/>
</dbReference>
<evidence type="ECO:0000256" key="11">
    <source>
        <dbReference type="ARBA" id="ARBA00022694"/>
    </source>
</evidence>
<dbReference type="CDD" id="cd02801">
    <property type="entry name" value="DUS_like_FMN"/>
    <property type="match status" value="1"/>
</dbReference>
<evidence type="ECO:0000313" key="30">
    <source>
        <dbReference type="EMBL" id="ODV70526.1"/>
    </source>
</evidence>
<feature type="region of interest" description="Disordered" evidence="28">
    <location>
        <begin position="53"/>
        <end position="89"/>
    </location>
</feature>
<comment type="catalytic activity">
    <reaction evidence="26">
        <text>a 5,6-dihydrouridine in mRNA + NADP(+) = a uridine in mRNA + NADPH + H(+)</text>
        <dbReference type="Rhea" id="RHEA:69855"/>
        <dbReference type="Rhea" id="RHEA-COMP:14658"/>
        <dbReference type="Rhea" id="RHEA-COMP:17789"/>
        <dbReference type="ChEBI" id="CHEBI:15378"/>
        <dbReference type="ChEBI" id="CHEBI:57783"/>
        <dbReference type="ChEBI" id="CHEBI:58349"/>
        <dbReference type="ChEBI" id="CHEBI:65315"/>
        <dbReference type="ChEBI" id="CHEBI:74443"/>
    </reaction>
    <physiologicalReaction direction="right-to-left" evidence="26">
        <dbReference type="Rhea" id="RHEA:69857"/>
    </physiologicalReaction>
</comment>
<dbReference type="InterPro" id="IPR018517">
    <property type="entry name" value="tRNA_hU_synthase_CS"/>
</dbReference>
<dbReference type="GO" id="GO:0003723">
    <property type="term" value="F:RNA binding"/>
    <property type="evidence" value="ECO:0007669"/>
    <property type="project" value="TreeGrafter"/>
</dbReference>
<evidence type="ECO:0000256" key="23">
    <source>
        <dbReference type="ARBA" id="ARBA00045934"/>
    </source>
</evidence>
<evidence type="ECO:0000256" key="13">
    <source>
        <dbReference type="ARBA" id="ARBA00022737"/>
    </source>
</evidence>
<evidence type="ECO:0000256" key="19">
    <source>
        <dbReference type="ARBA" id="ARBA00023242"/>
    </source>
</evidence>
<evidence type="ECO:0000256" key="8">
    <source>
        <dbReference type="ARBA" id="ARBA00022630"/>
    </source>
</evidence>
<keyword evidence="13" id="KW-0677">Repeat</keyword>
<feature type="compositionally biased region" description="Basic and acidic residues" evidence="28">
    <location>
        <begin position="1"/>
        <end position="11"/>
    </location>
</feature>
<keyword evidence="15" id="KW-0862">Zinc</keyword>
<comment type="function">
    <text evidence="23">Catalyzes the synthesis of dihydrouridine, a modified base found in the D-loop of most tRNAs. Specifically modifies U47 in cytoplasmic tRNAs. Catalyzes the synthesis of dihydrouridine in some mRNAs, thereby affecting their translation.</text>
</comment>
<evidence type="ECO:0000256" key="22">
    <source>
        <dbReference type="ARBA" id="ARBA00033781"/>
    </source>
</evidence>
<name>A0A1E4RTE9_9ASCO</name>
<feature type="compositionally biased region" description="Basic residues" evidence="28">
    <location>
        <begin position="72"/>
        <end position="82"/>
    </location>
</feature>
<keyword evidence="9" id="KW-0288">FMN</keyword>
<evidence type="ECO:0000256" key="16">
    <source>
        <dbReference type="ARBA" id="ARBA00022857"/>
    </source>
</evidence>
<dbReference type="GO" id="GO:0034399">
    <property type="term" value="C:nuclear periphery"/>
    <property type="evidence" value="ECO:0007669"/>
    <property type="project" value="EnsemblFungi"/>
</dbReference>
<dbReference type="GO" id="GO:0008270">
    <property type="term" value="F:zinc ion binding"/>
    <property type="evidence" value="ECO:0007669"/>
    <property type="project" value="UniProtKB-KW"/>
</dbReference>
<feature type="compositionally biased region" description="Basic and acidic residues" evidence="28">
    <location>
        <begin position="18"/>
        <end position="33"/>
    </location>
</feature>
<dbReference type="GO" id="GO:0050660">
    <property type="term" value="F:flavin adenine dinucleotide binding"/>
    <property type="evidence" value="ECO:0007669"/>
    <property type="project" value="InterPro"/>
</dbReference>
<organism evidence="30 31">
    <name type="scientific">Hyphopichia burtonii NRRL Y-1933</name>
    <dbReference type="NCBI Taxonomy" id="984485"/>
    <lineage>
        <taxon>Eukaryota</taxon>
        <taxon>Fungi</taxon>
        <taxon>Dikarya</taxon>
        <taxon>Ascomycota</taxon>
        <taxon>Saccharomycotina</taxon>
        <taxon>Pichiomycetes</taxon>
        <taxon>Debaryomycetaceae</taxon>
        <taxon>Hyphopichia</taxon>
    </lineage>
</organism>
<dbReference type="Pfam" id="PF25585">
    <property type="entry name" value="zf-CCCH_DUS3L"/>
    <property type="match status" value="1"/>
</dbReference>
<evidence type="ECO:0000256" key="24">
    <source>
        <dbReference type="ARBA" id="ARBA00048266"/>
    </source>
</evidence>
<keyword evidence="8" id="KW-0285">Flavoprotein</keyword>
<keyword evidence="19" id="KW-0539">Nucleus</keyword>
<dbReference type="GO" id="GO:0005737">
    <property type="term" value="C:cytoplasm"/>
    <property type="evidence" value="ECO:0007669"/>
    <property type="project" value="UniProtKB-SubCell"/>
</dbReference>
<keyword evidence="18" id="KW-0520">NAD</keyword>
<evidence type="ECO:0000259" key="29">
    <source>
        <dbReference type="Pfam" id="PF01207"/>
    </source>
</evidence>
<dbReference type="OrthoDB" id="259935at2759"/>
<evidence type="ECO:0000256" key="28">
    <source>
        <dbReference type="SAM" id="MobiDB-lite"/>
    </source>
</evidence>
<dbReference type="STRING" id="984485.A0A1E4RTE9"/>
<evidence type="ECO:0000256" key="9">
    <source>
        <dbReference type="ARBA" id="ARBA00022643"/>
    </source>
</evidence>
<evidence type="ECO:0000256" key="10">
    <source>
        <dbReference type="ARBA" id="ARBA00022664"/>
    </source>
</evidence>
<evidence type="ECO:0000256" key="20">
    <source>
        <dbReference type="ARBA" id="ARBA00031322"/>
    </source>
</evidence>
<protein>
    <recommendedName>
        <fullName evidence="6">tRNA-dihydrouridine(47) synthase [NAD(P)(+)]</fullName>
        <ecNumber evidence="5">1.3.1.89</ecNumber>
    </recommendedName>
    <alternativeName>
        <fullName evidence="21 22">mRNA-dihydrouridine synthase DUS3</fullName>
    </alternativeName>
    <alternativeName>
        <fullName evidence="20">tRNA-dihydrouridine synthase 3</fullName>
    </alternativeName>
</protein>
<evidence type="ECO:0000256" key="21">
    <source>
        <dbReference type="ARBA" id="ARBA00033779"/>
    </source>
</evidence>
<evidence type="ECO:0000256" key="6">
    <source>
        <dbReference type="ARBA" id="ARBA00022143"/>
    </source>
</evidence>
<evidence type="ECO:0000256" key="5">
    <source>
        <dbReference type="ARBA" id="ARBA00012376"/>
    </source>
</evidence>
<dbReference type="GeneID" id="30997234"/>
<keyword evidence="11" id="KW-0819">tRNA processing</keyword>
<keyword evidence="10" id="KW-0507">mRNA processing</keyword>
<dbReference type="AlphaFoldDB" id="A0A1E4RTE9"/>
<evidence type="ECO:0000256" key="3">
    <source>
        <dbReference type="ARBA" id="ARBA00004496"/>
    </source>
</evidence>
<evidence type="ECO:0000256" key="7">
    <source>
        <dbReference type="ARBA" id="ARBA00022490"/>
    </source>
</evidence>
<dbReference type="Pfam" id="PF01207">
    <property type="entry name" value="Dus"/>
    <property type="match status" value="1"/>
</dbReference>
<comment type="catalytic activity">
    <reaction evidence="25">
        <text>a 5,6-dihydrouridine in mRNA + NAD(+) = a uridine in mRNA + NADH + H(+)</text>
        <dbReference type="Rhea" id="RHEA:69851"/>
        <dbReference type="Rhea" id="RHEA-COMP:14658"/>
        <dbReference type="Rhea" id="RHEA-COMP:17789"/>
        <dbReference type="ChEBI" id="CHEBI:15378"/>
        <dbReference type="ChEBI" id="CHEBI:57540"/>
        <dbReference type="ChEBI" id="CHEBI:57945"/>
        <dbReference type="ChEBI" id="CHEBI:65315"/>
        <dbReference type="ChEBI" id="CHEBI:74443"/>
    </reaction>
    <physiologicalReaction direction="right-to-left" evidence="25">
        <dbReference type="Rhea" id="RHEA:69853"/>
    </physiologicalReaction>
</comment>
<evidence type="ECO:0000256" key="17">
    <source>
        <dbReference type="ARBA" id="ARBA00023002"/>
    </source>
</evidence>
<dbReference type="PANTHER" id="PTHR45846">
    <property type="entry name" value="TRNA-DIHYDROURIDINE(47) SYNTHASE [NAD(P)(+)]-LIKE"/>
    <property type="match status" value="1"/>
</dbReference>
<keyword evidence="14" id="KW-0863">Zinc-finger</keyword>